<evidence type="ECO:0000313" key="1">
    <source>
        <dbReference type="EMBL" id="BDI33505.1"/>
    </source>
</evidence>
<protein>
    <submittedName>
        <fullName evidence="1">Uncharacterized protein</fullName>
    </submittedName>
</protein>
<keyword evidence="2" id="KW-1185">Reference proteome</keyword>
<organism evidence="1 2">
    <name type="scientific">Capsulimonas corticalis</name>
    <dbReference type="NCBI Taxonomy" id="2219043"/>
    <lineage>
        <taxon>Bacteria</taxon>
        <taxon>Bacillati</taxon>
        <taxon>Armatimonadota</taxon>
        <taxon>Armatimonadia</taxon>
        <taxon>Capsulimonadales</taxon>
        <taxon>Capsulimonadaceae</taxon>
        <taxon>Capsulimonas</taxon>
    </lineage>
</organism>
<dbReference type="RefSeq" id="WP_165864423.1">
    <property type="nucleotide sequence ID" value="NZ_AP025739.1"/>
</dbReference>
<reference evidence="1 2" key="1">
    <citation type="journal article" date="2019" name="Int. J. Syst. Evol. Microbiol.">
        <title>Capsulimonas corticalis gen. nov., sp. nov., an aerobic capsulated bacterium, of a novel bacterial order, Capsulimonadales ord. nov., of the class Armatimonadia of the phylum Armatimonadetes.</title>
        <authorList>
            <person name="Li J."/>
            <person name="Kudo C."/>
            <person name="Tonouchi A."/>
        </authorList>
    </citation>
    <scope>NUCLEOTIDE SEQUENCE [LARGE SCALE GENOMIC DNA]</scope>
    <source>
        <strain evidence="1 2">AX-7</strain>
    </source>
</reference>
<sequence>MTNISAAWARIDIWLSRNAPQILAGMASGASEDEVAAAEQEMGIIVPDDVRERLETKR</sequence>
<dbReference type="Proteomes" id="UP000287394">
    <property type="component" value="Chromosome"/>
</dbReference>
<dbReference type="KEGG" id="ccot:CCAX7_55560"/>
<dbReference type="AlphaFoldDB" id="A0A402D0S2"/>
<proteinExistence type="predicted"/>
<gene>
    <name evidence="1" type="ORF">CCAX7_55560</name>
</gene>
<accession>A0A402D0S2</accession>
<evidence type="ECO:0000313" key="2">
    <source>
        <dbReference type="Proteomes" id="UP000287394"/>
    </source>
</evidence>
<dbReference type="EMBL" id="AP025739">
    <property type="protein sequence ID" value="BDI33505.1"/>
    <property type="molecule type" value="Genomic_DNA"/>
</dbReference>
<name>A0A402D0S2_9BACT</name>